<feature type="signal peptide" evidence="3">
    <location>
        <begin position="1"/>
        <end position="18"/>
    </location>
</feature>
<dbReference type="Proteomes" id="UP000694872">
    <property type="component" value="Unplaced"/>
</dbReference>
<dbReference type="Pfam" id="PF03227">
    <property type="entry name" value="GILT"/>
    <property type="match status" value="1"/>
</dbReference>
<dbReference type="Gene3D" id="3.40.30.10">
    <property type="entry name" value="Glutaredoxin"/>
    <property type="match status" value="1"/>
</dbReference>
<evidence type="ECO:0000256" key="1">
    <source>
        <dbReference type="ARBA" id="ARBA00005679"/>
    </source>
</evidence>
<evidence type="ECO:0000256" key="2">
    <source>
        <dbReference type="ARBA" id="ARBA00023180"/>
    </source>
</evidence>
<keyword evidence="3" id="KW-0732">Signal</keyword>
<feature type="chain" id="PRO_5042538978" evidence="3">
    <location>
        <begin position="19"/>
        <end position="239"/>
    </location>
</feature>
<comment type="similarity">
    <text evidence="1">Belongs to the GILT family.</text>
</comment>
<reference evidence="4" key="1">
    <citation type="submission" date="2025-08" db="UniProtKB">
        <authorList>
            <consortium name="RefSeq"/>
        </authorList>
    </citation>
    <scope>IDENTIFICATION</scope>
</reference>
<dbReference type="InterPro" id="IPR036249">
    <property type="entry name" value="Thioredoxin-like_sf"/>
</dbReference>
<evidence type="ECO:0000313" key="4">
    <source>
        <dbReference type="RefSeq" id="XP_013177197.1"/>
    </source>
</evidence>
<evidence type="ECO:0000256" key="3">
    <source>
        <dbReference type="SAM" id="SignalP"/>
    </source>
</evidence>
<dbReference type="InterPro" id="IPR004911">
    <property type="entry name" value="Interferon-induced_GILT"/>
</dbReference>
<protein>
    <submittedName>
        <fullName evidence="4">Gamma-interferon-inducible lysosomal thiol reductase-like</fullName>
    </submittedName>
</protein>
<proteinExistence type="inferred from homology"/>
<dbReference type="SUPFAM" id="SSF52833">
    <property type="entry name" value="Thioredoxin-like"/>
    <property type="match status" value="1"/>
</dbReference>
<accession>A0AAJ6ZQ80</accession>
<keyword evidence="2" id="KW-0325">Glycoprotein</keyword>
<dbReference type="PANTHER" id="PTHR13234">
    <property type="entry name" value="GAMMA-INTERFERON INDUCIBLE LYSOSOMAL THIOL REDUCTASE GILT"/>
    <property type="match status" value="1"/>
</dbReference>
<dbReference type="GO" id="GO:0016671">
    <property type="term" value="F:oxidoreductase activity, acting on a sulfur group of donors, disulfide as acceptor"/>
    <property type="evidence" value="ECO:0007669"/>
    <property type="project" value="InterPro"/>
</dbReference>
<dbReference type="GeneID" id="106124779"/>
<dbReference type="RefSeq" id="XP_013177197.1">
    <property type="nucleotide sequence ID" value="XM_013321743.1"/>
</dbReference>
<gene>
    <name evidence="4" type="primary">LOC106124779</name>
</gene>
<dbReference type="KEGG" id="pxu:106124779"/>
<organism evidence="4">
    <name type="scientific">Papilio xuthus</name>
    <name type="common">Asian swallowtail butterfly</name>
    <dbReference type="NCBI Taxonomy" id="66420"/>
    <lineage>
        <taxon>Eukaryota</taxon>
        <taxon>Metazoa</taxon>
        <taxon>Ecdysozoa</taxon>
        <taxon>Arthropoda</taxon>
        <taxon>Hexapoda</taxon>
        <taxon>Insecta</taxon>
        <taxon>Pterygota</taxon>
        <taxon>Neoptera</taxon>
        <taxon>Endopterygota</taxon>
        <taxon>Lepidoptera</taxon>
        <taxon>Glossata</taxon>
        <taxon>Ditrysia</taxon>
        <taxon>Papilionoidea</taxon>
        <taxon>Papilionidae</taxon>
        <taxon>Papilioninae</taxon>
        <taxon>Papilio</taxon>
    </lineage>
</organism>
<name>A0AAJ6ZQ80_PAPXU</name>
<dbReference type="AlphaFoldDB" id="A0AAJ6ZQ80"/>
<dbReference type="PANTHER" id="PTHR13234:SF71">
    <property type="entry name" value="GAMMA-INTERFERON-INDUCIBLE LYSOSOMAL THIOL REDUCTASE-LIKE PROTEIN"/>
    <property type="match status" value="1"/>
</dbReference>
<sequence length="239" mass="27019">MICIYLFVGLFIQNLVTARLDDLSDVTRNDLNENEPLQLQVFDLLDYLERIKAAKENDSVLLQVYYECLCPGCRQFYTEKLKPVIEKLGQYINIKTYPYGNARTIIDENGNYKIECQHGPPECYGNKLHACAINLLQNKTQALLFNACLMTQRGDSRGSDDKAADACGTELNLDASPVKECAKSNKGDELLKYYGDESKKQNFNYVPYILIQGQVNNGQELMKDICSVFTNPPPPCNDS</sequence>